<dbReference type="InterPro" id="IPR046732">
    <property type="entry name" value="DUF6624"/>
</dbReference>
<dbReference type="EMBL" id="CP024923">
    <property type="protein sequence ID" value="ATY31717.1"/>
    <property type="molecule type" value="Genomic_DNA"/>
</dbReference>
<protein>
    <submittedName>
        <fullName evidence="1">Uncharacterized protein</fullName>
    </submittedName>
</protein>
<dbReference type="KEGG" id="sphc:CVN68_06840"/>
<proteinExistence type="predicted"/>
<reference evidence="1 2" key="1">
    <citation type="submission" date="2017-11" db="EMBL/GenBank/DDBJ databases">
        <title>Complete genome sequence of Sphingomonas sp. Strain Cra20, a psychrotolerant potential plant growth promoting rhizobacteria.</title>
        <authorList>
            <person name="Luo Y."/>
        </authorList>
    </citation>
    <scope>NUCLEOTIDE SEQUENCE [LARGE SCALE GENOMIC DNA]</scope>
    <source>
        <strain evidence="1 2">Cra20</strain>
    </source>
</reference>
<name>A0A2K8MCZ0_9SPHN</name>
<dbReference type="Pfam" id="PF20329">
    <property type="entry name" value="DUF6624"/>
    <property type="match status" value="1"/>
</dbReference>
<dbReference type="AlphaFoldDB" id="A0A2K8MCZ0"/>
<evidence type="ECO:0000313" key="2">
    <source>
        <dbReference type="Proteomes" id="UP000229081"/>
    </source>
</evidence>
<organism evidence="1 2">
    <name type="scientific">Sphingomonas psychrotolerans</name>
    <dbReference type="NCBI Taxonomy" id="1327635"/>
    <lineage>
        <taxon>Bacteria</taxon>
        <taxon>Pseudomonadati</taxon>
        <taxon>Pseudomonadota</taxon>
        <taxon>Alphaproteobacteria</taxon>
        <taxon>Sphingomonadales</taxon>
        <taxon>Sphingomonadaceae</taxon>
        <taxon>Sphingomonas</taxon>
    </lineage>
</organism>
<dbReference type="OrthoDB" id="7446297at2"/>
<sequence length="221" mass="25085">MIGLFLALTASCSHADPKVADILGRWCGAIQEVERQRPISGANLRVRMHHLIRLDEVTRQNLWMIEDPTLNLEQRRIVEETLGASLVELDARNTDELKKLLPKSGWFTNRRHGRQVTHGAWLIAQHSPDNGLREYALGKMFVLLRSGDVEARDYALTFDRVQVRKGLPQRYGSQARCFEGRLVLQPIENEAAVNSHRESIGWAQTLEETRGDLEIGKPCNA</sequence>
<dbReference type="RefSeq" id="WP_100281526.1">
    <property type="nucleotide sequence ID" value="NZ_CP024923.1"/>
</dbReference>
<accession>A0A2K8MCZ0</accession>
<gene>
    <name evidence="1" type="ORF">CVN68_06840</name>
</gene>
<dbReference type="Proteomes" id="UP000229081">
    <property type="component" value="Chromosome"/>
</dbReference>
<evidence type="ECO:0000313" key="1">
    <source>
        <dbReference type="EMBL" id="ATY31717.1"/>
    </source>
</evidence>
<keyword evidence="2" id="KW-1185">Reference proteome</keyword>